<feature type="compositionally biased region" description="Pro residues" evidence="1">
    <location>
        <begin position="138"/>
        <end position="153"/>
    </location>
</feature>
<gene>
    <name evidence="3" type="ORF">BDZ83DRAFT_132710</name>
</gene>
<feature type="region of interest" description="Disordered" evidence="1">
    <location>
        <begin position="1"/>
        <end position="28"/>
    </location>
</feature>
<feature type="region of interest" description="Disordered" evidence="1">
    <location>
        <begin position="226"/>
        <end position="280"/>
    </location>
</feature>
<protein>
    <recommendedName>
        <fullName evidence="2">DUF6590 domain-containing protein</fullName>
    </recommendedName>
</protein>
<dbReference type="PANTHER" id="PTHR35391:SF5">
    <property type="entry name" value="DUF6590 DOMAIN-CONTAINING PROTEIN"/>
    <property type="match status" value="1"/>
</dbReference>
<dbReference type="InterPro" id="IPR046497">
    <property type="entry name" value="DUF6590"/>
</dbReference>
<keyword evidence="4" id="KW-1185">Reference proteome</keyword>
<evidence type="ECO:0000256" key="1">
    <source>
        <dbReference type="SAM" id="MobiDB-lite"/>
    </source>
</evidence>
<evidence type="ECO:0000259" key="2">
    <source>
        <dbReference type="Pfam" id="PF20233"/>
    </source>
</evidence>
<reference evidence="3" key="1">
    <citation type="submission" date="2021-12" db="EMBL/GenBank/DDBJ databases">
        <title>Comparative genomics, transcriptomics and evolutionary studies reveal genomic signatures of adaptation to plant cell wall in hemibiotrophic fungi.</title>
        <authorList>
            <consortium name="DOE Joint Genome Institute"/>
            <person name="Baroncelli R."/>
            <person name="Diaz J.F."/>
            <person name="Benocci T."/>
            <person name="Peng M."/>
            <person name="Battaglia E."/>
            <person name="Haridas S."/>
            <person name="Andreopoulos W."/>
            <person name="Labutti K."/>
            <person name="Pangilinan J."/>
            <person name="Floch G.L."/>
            <person name="Makela M.R."/>
            <person name="Henrissat B."/>
            <person name="Grigoriev I.V."/>
            <person name="Crouch J.A."/>
            <person name="De Vries R.P."/>
            <person name="Sukno S.A."/>
            <person name="Thon M.R."/>
        </authorList>
    </citation>
    <scope>NUCLEOTIDE SEQUENCE</scope>
    <source>
        <strain evidence="3">CBS 112980</strain>
    </source>
</reference>
<organism evidence="3 4">
    <name type="scientific">Glomerella acutata</name>
    <name type="common">Colletotrichum acutatum</name>
    <dbReference type="NCBI Taxonomy" id="27357"/>
    <lineage>
        <taxon>Eukaryota</taxon>
        <taxon>Fungi</taxon>
        <taxon>Dikarya</taxon>
        <taxon>Ascomycota</taxon>
        <taxon>Pezizomycotina</taxon>
        <taxon>Sordariomycetes</taxon>
        <taxon>Hypocreomycetidae</taxon>
        <taxon>Glomerellales</taxon>
        <taxon>Glomerellaceae</taxon>
        <taxon>Colletotrichum</taxon>
        <taxon>Colletotrichum acutatum species complex</taxon>
    </lineage>
</organism>
<dbReference type="GeneID" id="85385122"/>
<dbReference type="Proteomes" id="UP001244207">
    <property type="component" value="Unassembled WGS sequence"/>
</dbReference>
<feature type="domain" description="DUF6590" evidence="2">
    <location>
        <begin position="290"/>
        <end position="438"/>
    </location>
</feature>
<name>A0AAD8U783_GLOAC</name>
<dbReference type="EMBL" id="JAHMHS010000173">
    <property type="protein sequence ID" value="KAK1710301.1"/>
    <property type="molecule type" value="Genomic_DNA"/>
</dbReference>
<sequence length="488" mass="54146">MHKSSRSSKHKSKSGGGRGGSTWSAWSDWQWNPDYQKNYRYRMNSNGEYDYEWQDIATPAPVPQDDFTPRAVDELTETMDNLDLPPTTESSYGYEGQDTEHNDPSYMYEPSATSHGSSGRSRKGKETAYAPEPHDGESPPPEDPPPPAAPPLDPFWGAEGGTTGLQDEELTPPQAGAESLYHESEGYGIARDPIPATYSQDSGYATADLDDFDDPIVQEAMSNRNEMYGTSGHGGSSTDPAYGTAYPAYEEDDGAATPKGRQSPTPSFDISGTHGSAEDLDPRYVVEPSHKFRPGSVFKVLWSEPSGSHAAGNSTISEKQQIQDQFGGSVFIGFRRFIVIANDEGHCTCVPILTYQGKACNKRGVKAHKHGMIYSHKPHRPLRDEPKLGFPPVRAKITIEGEKLAKESRVNYSKLVTVEHNVKVFFIGYISPDDFEDVEYAVDDCWRRRPERRRSQENKQTFLSANMFASLSQIVMAAHFNTLYVWGS</sequence>
<accession>A0AAD8U783</accession>
<dbReference type="AlphaFoldDB" id="A0AAD8U783"/>
<feature type="compositionally biased region" description="Basic residues" evidence="1">
    <location>
        <begin position="1"/>
        <end position="13"/>
    </location>
</feature>
<dbReference type="Pfam" id="PF20233">
    <property type="entry name" value="DUF6590"/>
    <property type="match status" value="1"/>
</dbReference>
<evidence type="ECO:0000313" key="4">
    <source>
        <dbReference type="Proteomes" id="UP001244207"/>
    </source>
</evidence>
<evidence type="ECO:0000313" key="3">
    <source>
        <dbReference type="EMBL" id="KAK1710301.1"/>
    </source>
</evidence>
<dbReference type="RefSeq" id="XP_060358771.1">
    <property type="nucleotide sequence ID" value="XM_060501223.1"/>
</dbReference>
<dbReference type="PANTHER" id="PTHR35391">
    <property type="entry name" value="C2H2-TYPE DOMAIN-CONTAINING PROTEIN-RELATED"/>
    <property type="match status" value="1"/>
</dbReference>
<comment type="caution">
    <text evidence="3">The sequence shown here is derived from an EMBL/GenBank/DDBJ whole genome shotgun (WGS) entry which is preliminary data.</text>
</comment>
<feature type="region of interest" description="Disordered" evidence="1">
    <location>
        <begin position="55"/>
        <end position="209"/>
    </location>
</feature>
<proteinExistence type="predicted"/>
<feature type="compositionally biased region" description="Polar residues" evidence="1">
    <location>
        <begin position="260"/>
        <end position="274"/>
    </location>
</feature>